<dbReference type="EMBL" id="CAKKTJ010000331">
    <property type="protein sequence ID" value="CAH0481936.1"/>
    <property type="molecule type" value="Genomic_DNA"/>
</dbReference>
<dbReference type="CDD" id="cd06093">
    <property type="entry name" value="PX_domain"/>
    <property type="match status" value="1"/>
</dbReference>
<dbReference type="Proteomes" id="UP001158986">
    <property type="component" value="Unassembled WGS sequence"/>
</dbReference>
<evidence type="ECO:0000313" key="4">
    <source>
        <dbReference type="Proteomes" id="UP001158986"/>
    </source>
</evidence>
<dbReference type="InterPro" id="IPR001683">
    <property type="entry name" value="PX_dom"/>
</dbReference>
<gene>
    <name evidence="3" type="ORF">PBS001_LOCUS8787</name>
    <name evidence="2" type="ORF">PBS003_LOCUS8535</name>
</gene>
<sequence>MGCKQSKTEDVISTTLPKTETIAALIETEPVAASIETEPVTAPIETEPVTAEEVNVTEPVVIKEPVPVVEESVEPKAEVTTSEEPVRKQLAYKITGHEINEVGVVFYTVEAVKGDISFKKRFNEFKALVTELGNPKHLPSLPDSGLGVKLRGKHNAVVIKTRETQLAVVLNAIANDMELIEKPAFKEFAQ</sequence>
<dbReference type="InterPro" id="IPR036871">
    <property type="entry name" value="PX_dom_sf"/>
</dbReference>
<dbReference type="Gene3D" id="3.30.1520.10">
    <property type="entry name" value="Phox-like domain"/>
    <property type="match status" value="1"/>
</dbReference>
<feature type="domain" description="PX" evidence="1">
    <location>
        <begin position="115"/>
        <end position="188"/>
    </location>
</feature>
<evidence type="ECO:0000313" key="5">
    <source>
        <dbReference type="Proteomes" id="UP001160483"/>
    </source>
</evidence>
<dbReference type="SUPFAM" id="SSF64268">
    <property type="entry name" value="PX domain"/>
    <property type="match status" value="1"/>
</dbReference>
<dbReference type="Pfam" id="PF00787">
    <property type="entry name" value="PX"/>
    <property type="match status" value="1"/>
</dbReference>
<proteinExistence type="predicted"/>
<comment type="caution">
    <text evidence="2">The sequence shown here is derived from an EMBL/GenBank/DDBJ whole genome shotgun (WGS) entry which is preliminary data.</text>
</comment>
<keyword evidence="4" id="KW-1185">Reference proteome</keyword>
<dbReference type="GO" id="GO:0035091">
    <property type="term" value="F:phosphatidylinositol binding"/>
    <property type="evidence" value="ECO:0007669"/>
    <property type="project" value="InterPro"/>
</dbReference>
<reference evidence="2 4" key="1">
    <citation type="submission" date="2021-11" db="EMBL/GenBank/DDBJ databases">
        <authorList>
            <person name="Islam A."/>
            <person name="Islam S."/>
            <person name="Flora M.S."/>
            <person name="Rahman M."/>
            <person name="Ziaur R.M."/>
            <person name="Epstein J.H."/>
            <person name="Hassan M."/>
            <person name="Klassen M."/>
            <person name="Woodard K."/>
            <person name="Webb A."/>
            <person name="Webby R.J."/>
            <person name="El Zowalaty M.E."/>
        </authorList>
    </citation>
    <scope>NUCLEOTIDE SEQUENCE</scope>
    <source>
        <strain evidence="3">Pbs1</strain>
        <strain evidence="2">Pbs3</strain>
    </source>
</reference>
<dbReference type="AlphaFoldDB" id="A0AAU9LE29"/>
<organism evidence="2 5">
    <name type="scientific">Peronospora belbahrii</name>
    <dbReference type="NCBI Taxonomy" id="622444"/>
    <lineage>
        <taxon>Eukaryota</taxon>
        <taxon>Sar</taxon>
        <taxon>Stramenopiles</taxon>
        <taxon>Oomycota</taxon>
        <taxon>Peronosporomycetes</taxon>
        <taxon>Peronosporales</taxon>
        <taxon>Peronosporaceae</taxon>
        <taxon>Peronospora</taxon>
    </lineage>
</organism>
<dbReference type="EMBL" id="CAKLCB010000389">
    <property type="protein sequence ID" value="CAH0522356.1"/>
    <property type="molecule type" value="Genomic_DNA"/>
</dbReference>
<dbReference type="Proteomes" id="UP001160483">
    <property type="component" value="Unassembled WGS sequence"/>
</dbReference>
<protein>
    <recommendedName>
        <fullName evidence="1">PX domain-containing protein</fullName>
    </recommendedName>
</protein>
<evidence type="ECO:0000313" key="3">
    <source>
        <dbReference type="EMBL" id="CAH0522356.1"/>
    </source>
</evidence>
<accession>A0AAU9LE29</accession>
<evidence type="ECO:0000313" key="2">
    <source>
        <dbReference type="EMBL" id="CAH0481936.1"/>
    </source>
</evidence>
<name>A0AAU9LE29_9STRA</name>
<evidence type="ECO:0000259" key="1">
    <source>
        <dbReference type="Pfam" id="PF00787"/>
    </source>
</evidence>